<dbReference type="GO" id="GO:0051539">
    <property type="term" value="F:4 iron, 4 sulfur cluster binding"/>
    <property type="evidence" value="ECO:0007669"/>
    <property type="project" value="TreeGrafter"/>
</dbReference>
<dbReference type="InterPro" id="IPR042243">
    <property type="entry name" value="HypD_1"/>
</dbReference>
<evidence type="ECO:0008006" key="5">
    <source>
        <dbReference type="Google" id="ProtNLM"/>
    </source>
</evidence>
<dbReference type="NCBIfam" id="TIGR00075">
    <property type="entry name" value="hypD"/>
    <property type="match status" value="1"/>
</dbReference>
<comment type="similarity">
    <text evidence="1">Belongs to the HypD family.</text>
</comment>
<protein>
    <recommendedName>
        <fullName evidence="5">Hydrogenase formation protein HypD</fullName>
    </recommendedName>
</protein>
<name>X1G8W8_9ZZZZ</name>
<dbReference type="InterPro" id="IPR042244">
    <property type="entry name" value="HypD_2_sf"/>
</dbReference>
<comment type="caution">
    <text evidence="4">The sequence shown here is derived from an EMBL/GenBank/DDBJ whole genome shotgun (WGS) entry which is preliminary data.</text>
</comment>
<dbReference type="InterPro" id="IPR002780">
    <property type="entry name" value="Hyd_form_HypD"/>
</dbReference>
<dbReference type="Gene3D" id="3.40.50.11740">
    <property type="entry name" value="HypD, alpha/beta domain 2"/>
    <property type="match status" value="2"/>
</dbReference>
<dbReference type="AlphaFoldDB" id="X1G8W8"/>
<dbReference type="Gene3D" id="6.10.20.100">
    <property type="match status" value="1"/>
</dbReference>
<feature type="non-terminal residue" evidence="4">
    <location>
        <position position="1"/>
    </location>
</feature>
<dbReference type="GO" id="GO:0070025">
    <property type="term" value="F:carbon monoxide binding"/>
    <property type="evidence" value="ECO:0007669"/>
    <property type="project" value="TreeGrafter"/>
</dbReference>
<dbReference type="GO" id="GO:0005506">
    <property type="term" value="F:iron ion binding"/>
    <property type="evidence" value="ECO:0007669"/>
    <property type="project" value="TreeGrafter"/>
</dbReference>
<dbReference type="Pfam" id="PF01924">
    <property type="entry name" value="HypD"/>
    <property type="match status" value="1"/>
</dbReference>
<sequence>ALSQIPDVIITTFGDMFKVPGSRSSLQEVKANGADVRIVYSTMDALKIAEEQSNKSVVFLGIGFETTAPTIAASILQARDKGIRNYHVLSLHKLCPPVLRAILDSGEVKLHGLICPGHVSAIIGSHPWESIARDYGIPCVVSGFEPLDILQCVDMLVAQVENGESKVEIAYRRGVRPEGNQQALKLMEQVFESCPAQWRGIGEVPNSGLKLRQEYQHFDAELAFNIEPGPTYEPKGCICGDILRGVKTPVDCQLFGKACTPEYPVGPCMVSSEG</sequence>
<organism evidence="4">
    <name type="scientific">marine sediment metagenome</name>
    <dbReference type="NCBI Taxonomy" id="412755"/>
    <lineage>
        <taxon>unclassified sequences</taxon>
        <taxon>metagenomes</taxon>
        <taxon>ecological metagenomes</taxon>
    </lineage>
</organism>
<evidence type="ECO:0000256" key="2">
    <source>
        <dbReference type="ARBA" id="ARBA00022723"/>
    </source>
</evidence>
<accession>X1G8W8</accession>
<proteinExistence type="inferred from homology"/>
<dbReference type="EMBL" id="BARU01024816">
    <property type="protein sequence ID" value="GAH53672.1"/>
    <property type="molecule type" value="Genomic_DNA"/>
</dbReference>
<evidence type="ECO:0000256" key="1">
    <source>
        <dbReference type="ARBA" id="ARBA00007888"/>
    </source>
</evidence>
<dbReference type="GO" id="GO:0051604">
    <property type="term" value="P:protein maturation"/>
    <property type="evidence" value="ECO:0007669"/>
    <property type="project" value="TreeGrafter"/>
</dbReference>
<evidence type="ECO:0000256" key="3">
    <source>
        <dbReference type="ARBA" id="ARBA00023004"/>
    </source>
</evidence>
<keyword evidence="2" id="KW-0479">Metal-binding</keyword>
<reference evidence="4" key="1">
    <citation type="journal article" date="2014" name="Front. Microbiol.">
        <title>High frequency of phylogenetically diverse reductive dehalogenase-homologous genes in deep subseafloor sedimentary metagenomes.</title>
        <authorList>
            <person name="Kawai M."/>
            <person name="Futagami T."/>
            <person name="Toyoda A."/>
            <person name="Takaki Y."/>
            <person name="Nishi S."/>
            <person name="Hori S."/>
            <person name="Arai W."/>
            <person name="Tsubouchi T."/>
            <person name="Morono Y."/>
            <person name="Uchiyama I."/>
            <person name="Ito T."/>
            <person name="Fujiyama A."/>
            <person name="Inagaki F."/>
            <person name="Takami H."/>
        </authorList>
    </citation>
    <scope>NUCLEOTIDE SEQUENCE</scope>
    <source>
        <strain evidence="4">Expedition CK06-06</strain>
    </source>
</reference>
<feature type="non-terminal residue" evidence="4">
    <location>
        <position position="274"/>
    </location>
</feature>
<evidence type="ECO:0000313" key="4">
    <source>
        <dbReference type="EMBL" id="GAH53672.1"/>
    </source>
</evidence>
<gene>
    <name evidence="4" type="ORF">S03H2_40070</name>
</gene>
<keyword evidence="3" id="KW-0408">Iron</keyword>
<dbReference type="PANTHER" id="PTHR30149">
    <property type="entry name" value="HYDROGENASE PROTEIN ASSEMBLY PROTEIN HYPD"/>
    <property type="match status" value="1"/>
</dbReference>
<dbReference type="PANTHER" id="PTHR30149:SF0">
    <property type="entry name" value="HYDROGENASE MATURATION FACTOR HYPD"/>
    <property type="match status" value="1"/>
</dbReference>